<comment type="caution">
    <text evidence="1">The sequence shown here is derived from an EMBL/GenBank/DDBJ whole genome shotgun (WGS) entry which is preliminary data.</text>
</comment>
<name>X0THF3_9ZZZZ</name>
<dbReference type="EMBL" id="BARS01019009">
    <property type="protein sequence ID" value="GAF86731.1"/>
    <property type="molecule type" value="Genomic_DNA"/>
</dbReference>
<reference evidence="1" key="1">
    <citation type="journal article" date="2014" name="Front. Microbiol.">
        <title>High frequency of phylogenetically diverse reductive dehalogenase-homologous genes in deep subseafloor sedimentary metagenomes.</title>
        <authorList>
            <person name="Kawai M."/>
            <person name="Futagami T."/>
            <person name="Toyoda A."/>
            <person name="Takaki Y."/>
            <person name="Nishi S."/>
            <person name="Hori S."/>
            <person name="Arai W."/>
            <person name="Tsubouchi T."/>
            <person name="Morono Y."/>
            <person name="Uchiyama I."/>
            <person name="Ito T."/>
            <person name="Fujiyama A."/>
            <person name="Inagaki F."/>
            <person name="Takami H."/>
        </authorList>
    </citation>
    <scope>NUCLEOTIDE SEQUENCE</scope>
    <source>
        <strain evidence="1">Expedition CK06-06</strain>
    </source>
</reference>
<sequence length="49" mass="5468">EALLLEACAYVAGDVLKQINTKLVAWVSNYKKAAEEETRVILNKFGEDI</sequence>
<evidence type="ECO:0000313" key="1">
    <source>
        <dbReference type="EMBL" id="GAF86731.1"/>
    </source>
</evidence>
<dbReference type="AlphaFoldDB" id="X0THF3"/>
<feature type="non-terminal residue" evidence="1">
    <location>
        <position position="1"/>
    </location>
</feature>
<protein>
    <submittedName>
        <fullName evidence="1">Uncharacterized protein</fullName>
    </submittedName>
</protein>
<organism evidence="1">
    <name type="scientific">marine sediment metagenome</name>
    <dbReference type="NCBI Taxonomy" id="412755"/>
    <lineage>
        <taxon>unclassified sequences</taxon>
        <taxon>metagenomes</taxon>
        <taxon>ecological metagenomes</taxon>
    </lineage>
</organism>
<gene>
    <name evidence="1" type="ORF">S01H1_30849</name>
</gene>
<accession>X0THF3</accession>
<proteinExistence type="predicted"/>